<proteinExistence type="predicted"/>
<name>A0A7K3NKB9_9BACT</name>
<dbReference type="AlphaFoldDB" id="A0A7K3NKB9"/>
<keyword evidence="1" id="KW-0378">Hydrolase</keyword>
<keyword evidence="2" id="KW-1185">Reference proteome</keyword>
<comment type="caution">
    <text evidence="1">The sequence shown here is derived from an EMBL/GenBank/DDBJ whole genome shotgun (WGS) entry which is preliminary data.</text>
</comment>
<dbReference type="Gene3D" id="2.60.40.1120">
    <property type="entry name" value="Carboxypeptidase-like, regulatory domain"/>
    <property type="match status" value="1"/>
</dbReference>
<dbReference type="Proteomes" id="UP000469724">
    <property type="component" value="Unassembled WGS sequence"/>
</dbReference>
<gene>
    <name evidence="1" type="ORF">G3N56_07795</name>
</gene>
<evidence type="ECO:0000313" key="1">
    <source>
        <dbReference type="EMBL" id="NDY56644.1"/>
    </source>
</evidence>
<sequence length="286" mass="31447">MPAKASLRLDFGSDTCPGALFEMPEQAVDPGELMTLRIWAATEAMLDGYELRQGLQSLGLGERVDYPGQVTCKYFDWAGENTAQQFTFPVSRITRVTAFAPLLCVVGDELVTVAPQGHDVTDKFVRVGHSCLAPILGQFPGPLYGTTHAVAERPPYAREWAWTAPSDPTGAQWFFLYRGGVLKRRFSLALSDEPEDASIKYVDCKIRVIDADTAGAVLGAQVYIEIGEDYVDLGLTDDRYGFVKVFNILSGEYRVVVEKDGYESNAEMITITPDGDEVRVQIEVAA</sequence>
<dbReference type="EMBL" id="JAAGRQ010000024">
    <property type="protein sequence ID" value="NDY56644.1"/>
    <property type="molecule type" value="Genomic_DNA"/>
</dbReference>
<evidence type="ECO:0000313" key="2">
    <source>
        <dbReference type="Proteomes" id="UP000469724"/>
    </source>
</evidence>
<keyword evidence="1" id="KW-0121">Carboxypeptidase</keyword>
<organism evidence="1 2">
    <name type="scientific">Desulfolutivibrio sulfodismutans</name>
    <dbReference type="NCBI Taxonomy" id="63561"/>
    <lineage>
        <taxon>Bacteria</taxon>
        <taxon>Pseudomonadati</taxon>
        <taxon>Thermodesulfobacteriota</taxon>
        <taxon>Desulfovibrionia</taxon>
        <taxon>Desulfovibrionales</taxon>
        <taxon>Desulfovibrionaceae</taxon>
        <taxon>Desulfolutivibrio</taxon>
    </lineage>
</organism>
<accession>A0A7K3NKB9</accession>
<reference evidence="1 2" key="1">
    <citation type="submission" date="2020-02" db="EMBL/GenBank/DDBJ databases">
        <title>Comparative genomics of sulfur disproportionating microorganisms.</title>
        <authorList>
            <person name="Ward L.M."/>
            <person name="Bertran E."/>
            <person name="Johnston D.T."/>
        </authorList>
    </citation>
    <scope>NUCLEOTIDE SEQUENCE [LARGE SCALE GENOMIC DNA]</scope>
    <source>
        <strain evidence="1 2">DSM 3696</strain>
    </source>
</reference>
<dbReference type="GO" id="GO:0004180">
    <property type="term" value="F:carboxypeptidase activity"/>
    <property type="evidence" value="ECO:0007669"/>
    <property type="project" value="UniProtKB-KW"/>
</dbReference>
<dbReference type="RefSeq" id="WP_163301697.1">
    <property type="nucleotide sequence ID" value="NZ_JAAGRQ010000024.1"/>
</dbReference>
<protein>
    <submittedName>
        <fullName evidence="1">Carboxypeptidase regulatory-like domain-containing protein</fullName>
    </submittedName>
</protein>
<keyword evidence="1" id="KW-0645">Protease</keyword>